<gene>
    <name evidence="2" type="ORF">BRADI_1g26480v3</name>
</gene>
<feature type="domain" description="Myb/SANT-like" evidence="1">
    <location>
        <begin position="15"/>
        <end position="110"/>
    </location>
</feature>
<dbReference type="Pfam" id="PF12776">
    <property type="entry name" value="Myb_DNA-bind_3"/>
    <property type="match status" value="1"/>
</dbReference>
<dbReference type="EnsemblPlants" id="KQK16055">
    <property type="protein sequence ID" value="KQK16055"/>
    <property type="gene ID" value="BRADI_1g26480v3"/>
</dbReference>
<dbReference type="EMBL" id="CM000880">
    <property type="protein sequence ID" value="KQK16055.1"/>
    <property type="molecule type" value="Genomic_DNA"/>
</dbReference>
<dbReference type="eggNOG" id="ENOG502S33T">
    <property type="taxonomic scope" value="Eukaryota"/>
</dbReference>
<reference evidence="2" key="2">
    <citation type="submission" date="2017-06" db="EMBL/GenBank/DDBJ databases">
        <title>WGS assembly of Brachypodium distachyon.</title>
        <authorList>
            <consortium name="The International Brachypodium Initiative"/>
            <person name="Lucas S."/>
            <person name="Harmon-Smith M."/>
            <person name="Lail K."/>
            <person name="Tice H."/>
            <person name="Grimwood J."/>
            <person name="Bruce D."/>
            <person name="Barry K."/>
            <person name="Shu S."/>
            <person name="Lindquist E."/>
            <person name="Wang M."/>
            <person name="Pitluck S."/>
            <person name="Vogel J.P."/>
            <person name="Garvin D.F."/>
            <person name="Mockler T.C."/>
            <person name="Schmutz J."/>
            <person name="Rokhsar D."/>
            <person name="Bevan M.W."/>
        </authorList>
    </citation>
    <scope>NUCLEOTIDE SEQUENCE</scope>
    <source>
        <strain evidence="2">Bd21</strain>
    </source>
</reference>
<dbReference type="OMA" id="FWHRIEE"/>
<sequence length="259" mass="29132">MAEANGKKGSRGYLTWTPDMDTALLAVLVEHHNNGDHAQNGWKPHVYNACIRHVKDTCGVDITKDNITVRCKTFDKHYEIISKILAHSGFGWDWENNKLSIDSEDVWSKYVEANKAAGSHKTKVVMNWDQISTIYSKDHATGEGAKTAAECVQEEDTKVLEESPDIPQNQKRLRTGDAILCMMGDMKAEVEEVLKTIDPLTLPKVTPSTEILAALQIILDLAECDMLKTYERLSLSERLFESLMELPMTLRKAWLLSLA</sequence>
<evidence type="ECO:0000313" key="3">
    <source>
        <dbReference type="EnsemblPlants" id="KQK16055"/>
    </source>
</evidence>
<evidence type="ECO:0000313" key="2">
    <source>
        <dbReference type="EMBL" id="KQK16055.1"/>
    </source>
</evidence>
<accession>I1GU24</accession>
<dbReference type="HOGENOM" id="CLU_085191_0_0_1"/>
<dbReference type="InterPro" id="IPR024752">
    <property type="entry name" value="Myb/SANT-like_dom"/>
</dbReference>
<dbReference type="AlphaFoldDB" id="I1GU24"/>
<reference evidence="2 3" key="1">
    <citation type="journal article" date="2010" name="Nature">
        <title>Genome sequencing and analysis of the model grass Brachypodium distachyon.</title>
        <authorList>
            <consortium name="International Brachypodium Initiative"/>
        </authorList>
    </citation>
    <scope>NUCLEOTIDE SEQUENCE [LARGE SCALE GENOMIC DNA]</scope>
    <source>
        <strain evidence="2 3">Bd21</strain>
    </source>
</reference>
<evidence type="ECO:0000313" key="4">
    <source>
        <dbReference type="Proteomes" id="UP000008810"/>
    </source>
</evidence>
<protein>
    <recommendedName>
        <fullName evidence="1">Myb/SANT-like domain-containing protein</fullName>
    </recommendedName>
</protein>
<dbReference type="PANTHER" id="PTHR46929">
    <property type="entry name" value="EXPRESSED PROTEIN"/>
    <property type="match status" value="1"/>
</dbReference>
<reference evidence="3" key="3">
    <citation type="submission" date="2018-08" db="UniProtKB">
        <authorList>
            <consortium name="EnsemblPlants"/>
        </authorList>
    </citation>
    <scope>IDENTIFICATION</scope>
    <source>
        <strain evidence="3">cv. Bd21</strain>
    </source>
</reference>
<dbReference type="STRING" id="15368.I1GU24"/>
<keyword evidence="4" id="KW-1185">Reference proteome</keyword>
<dbReference type="InParanoid" id="I1GU24"/>
<name>I1GU24_BRADI</name>
<proteinExistence type="predicted"/>
<dbReference type="PANTHER" id="PTHR46929:SF15">
    <property type="entry name" value="MYB_SANT-LIKE DOMAIN-CONTAINING PROTEIN"/>
    <property type="match status" value="1"/>
</dbReference>
<dbReference type="Gramene" id="KQK16055">
    <property type="protein sequence ID" value="KQK16055"/>
    <property type="gene ID" value="BRADI_1g26480v3"/>
</dbReference>
<organism evidence="2">
    <name type="scientific">Brachypodium distachyon</name>
    <name type="common">Purple false brome</name>
    <name type="synonym">Trachynia distachya</name>
    <dbReference type="NCBI Taxonomy" id="15368"/>
    <lineage>
        <taxon>Eukaryota</taxon>
        <taxon>Viridiplantae</taxon>
        <taxon>Streptophyta</taxon>
        <taxon>Embryophyta</taxon>
        <taxon>Tracheophyta</taxon>
        <taxon>Spermatophyta</taxon>
        <taxon>Magnoliopsida</taxon>
        <taxon>Liliopsida</taxon>
        <taxon>Poales</taxon>
        <taxon>Poaceae</taxon>
        <taxon>BOP clade</taxon>
        <taxon>Pooideae</taxon>
        <taxon>Stipodae</taxon>
        <taxon>Brachypodieae</taxon>
        <taxon>Brachypodium</taxon>
    </lineage>
</organism>
<dbReference type="Proteomes" id="UP000008810">
    <property type="component" value="Chromosome 1"/>
</dbReference>
<evidence type="ECO:0000259" key="1">
    <source>
        <dbReference type="Pfam" id="PF12776"/>
    </source>
</evidence>
<dbReference type="OrthoDB" id="601328at2759"/>